<evidence type="ECO:0000256" key="1">
    <source>
        <dbReference type="SAM" id="Phobius"/>
    </source>
</evidence>
<evidence type="ECO:0000313" key="4">
    <source>
        <dbReference type="Proteomes" id="UP000179540"/>
    </source>
</evidence>
<dbReference type="RefSeq" id="WP_075515039.1">
    <property type="nucleotide sequence ID" value="NZ_CP066078.1"/>
</dbReference>
<dbReference type="EMBL" id="MODZ01000008">
    <property type="protein sequence ID" value="OIJ35528.1"/>
    <property type="molecule type" value="Genomic_DNA"/>
</dbReference>
<sequence length="237" mass="24962">MSIPAYLAACAGLALGGFDPGPLLIAAVFMAARTTPDAARAVRRSVFGFGAVLIGGTIAWGVALSLVFGKSLADIPWGRWLRAGAGAAGVELLLGLVALGWAGWAWRRRNRPPRPERNRSSWGLLAVAVGFVAIVTTDPPFIVAVGLSGEQPLWAVVAGQVIWAVVSQAPLFALCLAVLANRHRAVARTVGGWWERFRPVLNVLLPLGVGVLGLVLISDAAEYFALGRFLIDPRGVL</sequence>
<keyword evidence="1" id="KW-1133">Transmembrane helix</keyword>
<feature type="transmembrane region" description="Helical" evidence="1">
    <location>
        <begin position="80"/>
        <end position="101"/>
    </location>
</feature>
<keyword evidence="1" id="KW-0812">Transmembrane</keyword>
<evidence type="ECO:0000313" key="5">
    <source>
        <dbReference type="Proteomes" id="UP000595221"/>
    </source>
</evidence>
<feature type="transmembrane region" description="Helical" evidence="1">
    <location>
        <begin position="44"/>
        <end position="68"/>
    </location>
</feature>
<name>A0A1S2MYX3_9MICC</name>
<dbReference type="EMBL" id="CP066078">
    <property type="protein sequence ID" value="QQC58523.1"/>
    <property type="molecule type" value="Genomic_DNA"/>
</dbReference>
<feature type="transmembrane region" description="Helical" evidence="1">
    <location>
        <begin position="122"/>
        <end position="147"/>
    </location>
</feature>
<dbReference type="OrthoDB" id="4877931at2"/>
<dbReference type="Proteomes" id="UP000595221">
    <property type="component" value="Chromosome"/>
</dbReference>
<dbReference type="AlphaFoldDB" id="A0A1S2MYX3"/>
<organism evidence="2 4">
    <name type="scientific">Rothia kristinae</name>
    <dbReference type="NCBI Taxonomy" id="37923"/>
    <lineage>
        <taxon>Bacteria</taxon>
        <taxon>Bacillati</taxon>
        <taxon>Actinomycetota</taxon>
        <taxon>Actinomycetes</taxon>
        <taxon>Micrococcales</taxon>
        <taxon>Micrococcaceae</taxon>
        <taxon>Rothia</taxon>
    </lineage>
</organism>
<proteinExistence type="predicted"/>
<accession>A0A1S2MYX3</accession>
<feature type="transmembrane region" description="Helical" evidence="1">
    <location>
        <begin position="6"/>
        <end position="32"/>
    </location>
</feature>
<dbReference type="Proteomes" id="UP000179540">
    <property type="component" value="Unassembled WGS sequence"/>
</dbReference>
<protein>
    <submittedName>
        <fullName evidence="2">Uncharacterized protein</fullName>
    </submittedName>
</protein>
<evidence type="ECO:0000313" key="3">
    <source>
        <dbReference type="EMBL" id="QQC58523.1"/>
    </source>
</evidence>
<gene>
    <name evidence="2" type="ORF">BK826_07260</name>
    <name evidence="3" type="ORF">I6H58_05770</name>
</gene>
<reference evidence="3 5" key="2">
    <citation type="submission" date="2020-12" db="EMBL/GenBank/DDBJ databases">
        <title>FDA dAtabase for Regulatory Grade micrObial Sequences (FDA-ARGOS): Supporting development and validation of Infectious Disease Dx tests.</title>
        <authorList>
            <person name="Sproer C."/>
            <person name="Gronow S."/>
            <person name="Severitt S."/>
            <person name="Schroder I."/>
            <person name="Tallon L."/>
            <person name="Sadzewicz L."/>
            <person name="Zhao X."/>
            <person name="Boylan J."/>
            <person name="Ott S."/>
            <person name="Bowen H."/>
            <person name="Vavikolanu K."/>
            <person name="Mehta A."/>
            <person name="Aluvathingal J."/>
            <person name="Nadendla S."/>
            <person name="Lowell S."/>
            <person name="Myers T."/>
            <person name="Yan Y."/>
            <person name="Sichtig H."/>
        </authorList>
    </citation>
    <scope>NUCLEOTIDE SEQUENCE [LARGE SCALE GENOMIC DNA]</scope>
    <source>
        <strain evidence="3 5">FDAARGOS_1001</strain>
    </source>
</reference>
<feature type="transmembrane region" description="Helical" evidence="1">
    <location>
        <begin position="200"/>
        <end position="218"/>
    </location>
</feature>
<reference evidence="2 4" key="1">
    <citation type="submission" date="2016-10" db="EMBL/GenBank/DDBJ databases">
        <title>Draft genome sequence of strain LCT isolated from the Shenzhou X spacecraft of China.</title>
        <authorList>
            <person name="Huang B."/>
        </authorList>
    </citation>
    <scope>NUCLEOTIDE SEQUENCE [LARGE SCALE GENOMIC DNA]</scope>
    <source>
        <strain evidence="2 4">LCT-H5</strain>
    </source>
</reference>
<evidence type="ECO:0000313" key="2">
    <source>
        <dbReference type="EMBL" id="OIJ35528.1"/>
    </source>
</evidence>
<feature type="transmembrane region" description="Helical" evidence="1">
    <location>
        <begin position="153"/>
        <end position="179"/>
    </location>
</feature>
<keyword evidence="1" id="KW-0472">Membrane</keyword>